<evidence type="ECO:0000256" key="8">
    <source>
        <dbReference type="ARBA" id="ARBA00022840"/>
    </source>
</evidence>
<feature type="compositionally biased region" description="Basic and acidic residues" evidence="17">
    <location>
        <begin position="175"/>
        <end position="190"/>
    </location>
</feature>
<dbReference type="GO" id="GO:0031514">
    <property type="term" value="C:motile cilium"/>
    <property type="evidence" value="ECO:0007669"/>
    <property type="project" value="UniProtKB-SubCell"/>
</dbReference>
<keyword evidence="12" id="KW-0969">Cilium</keyword>
<dbReference type="Gene3D" id="6.10.140.1060">
    <property type="match status" value="1"/>
</dbReference>
<dbReference type="FunFam" id="1.10.8.1220:FF:000001">
    <property type="entry name" value="Dynein axonemal heavy chain 5"/>
    <property type="match status" value="1"/>
</dbReference>
<feature type="region of interest" description="Disordered" evidence="17">
    <location>
        <begin position="160"/>
        <end position="213"/>
    </location>
</feature>
<name>A0A8C5N4J8_9ANUR</name>
<dbReference type="SMART" id="SM00382">
    <property type="entry name" value="AAA"/>
    <property type="match status" value="2"/>
</dbReference>
<dbReference type="Gene3D" id="1.20.920.30">
    <property type="match status" value="1"/>
</dbReference>
<dbReference type="Ensembl" id="ENSLLET00000023289.1">
    <property type="protein sequence ID" value="ENSLLEP00000022423.1"/>
    <property type="gene ID" value="ENSLLEG00000014201.1"/>
</dbReference>
<dbReference type="GO" id="GO:0051959">
    <property type="term" value="F:dynein light intermediate chain binding"/>
    <property type="evidence" value="ECO:0007669"/>
    <property type="project" value="InterPro"/>
</dbReference>
<dbReference type="Gene3D" id="1.20.140.100">
    <property type="entry name" value="Dynein heavy chain, N-terminal domain 2"/>
    <property type="match status" value="1"/>
</dbReference>
<dbReference type="Gene3D" id="1.20.58.1120">
    <property type="match status" value="1"/>
</dbReference>
<dbReference type="FunFam" id="1.20.920.30:FF:000002">
    <property type="entry name" value="Dynein axonemal heavy chain 3"/>
    <property type="match status" value="1"/>
</dbReference>
<dbReference type="Gene3D" id="3.20.180.20">
    <property type="entry name" value="Dynein heavy chain, N-terminal domain 2"/>
    <property type="match status" value="1"/>
</dbReference>
<dbReference type="FunFam" id="1.20.58.1120:FF:000005">
    <property type="entry name" value="Dynein, axonemal, heavy chain 12"/>
    <property type="match status" value="1"/>
</dbReference>
<dbReference type="Gene3D" id="1.10.8.710">
    <property type="match status" value="1"/>
</dbReference>
<sequence length="3509" mass="401512">MFLFLEYSEAAAPENLSGLSYQKTPYQNLRIVKKKDLRNTSCKPKAPGSWNEDQCEVFSNAATQGTECQSENSVSSNCMPVFDLGQKNSEPLPPILKQINTKEKRHPSIQRTDSQRQKNQGDYHYQSISEPAWIADCSKHTSPQRSFRVLPTSSDDAGCLGFHRPPSLSRHNARHPTDTPARGEEEAEPRRNKHHSAHNEIRPISKDTQKKRKTRYLDLELRSRREHDAATKAVISVSFPPSTYSTHGLSRPGTPAEEHRERYYRLIEDSIDPCMVTPLSGEWLEGIYSYIPADLREVWNKSLQDLTKEAEENYTNAIKKSILDYLLLDPTEQERLGIVIHKESNSAGREYFPWHDSMQTSHAKLKDNLHITHPVLSSILVNFYTKYDTFRLVDLESLLSIVPMKLDELVNHMSNDAEKRSEILRESWLKDCCDIVITNREDIESSMPQDDEVLRRKKMDHFFCCLATLMSNLLRKIVEASLVDLVEMIETYSKGNQYEGSVLPDDLWLPTKPHLIWIFMKPLLRESDVSINPSIEEIVYGFDNIVKSLVISVQQMKRIEHFLFQAVDNLKIKYISSVQIHEEIVLSTKAKIKAVIENNIHGPSRYSLIYKPFLHMLSPLMEDRLNKLVNKDVSLSVYEREIDSMKALAADVASLPVYMPMEMLLMDCSEINQLMIDHTRQLTNIIINKVGTMSEKFNRKICQQYDDIVTKITAIAASTFALVELQNYVDRLRSVELLEIKDKQAAAAANLFFIVDYASLSKEDIILNGNTFSWPERIVPIITSSETRLQREHDGALLKLSRWQKEFTARIADVAIEVKEFQKKERMSEASAHVEKFSIINRKIKEFTEEKERINQEERLLGIEEISTFDQIQEICKAKEPYERLWTTAVHFTRCYDKWMNGPLLKVNAEEVQKEVQNLWKTSYNLTKIFYHPDLHGPLKVATTIKTRLEKFKISLPTVMALCTPGIKPRHWKSMSEKVGFNIIPLEGTSLHDVLQLGLEKYLDDLNQISSQASKEYALEKALNKMKADWENVCFVFTPYKDRNTYVLAAVDEIQVLLEDHIVKAMTMKSSPFIAPFENEILAWEAKLWLLHNILESWLKVQMAWLYLEPIFGSEDIRTQIPVEGKKFEIVDASWRLIMKESIEEANAMRVISQPQMLDNLKEAELLLDDIQKGLNDYLEKKRLFFPRFFFLSNDELLEILSETKDPLRVQPHLKKCFEGIAKLTFNAKKEITHMESAEHEHVKLVLRIIPSNAKGLVEKWLHEVEKSMKLSLREVMVQAIDAYSETPRKEWVLHWPGQVVLASSMVHWTMEVSKAIMQKDGLKAYLGQSNEQIEDIVNLVRGGLTKMERITLGALITINVHARDVVHCLHTSGLADTSDFNWISQLRYYWEDKNVVVRMVTTTVLYGYEYLGNSGRLVLTPLTDRCFRTLMGALQMNLGGAPEGPAGTGKTETCKDLARAVAKQCVVFNCSDGLDYKAMGKFFKGLAQSGAWACFDEFNRIELEVLSVVAQQIQTIQRAISEQVQTFIFEGTEISLDSSCTVFITMNPGYAGRAELPDNLKVLFRTVAMMVPDYALIAEISLYSMGFVAARSLAAKIVATYRLCSEQLSSQHHYDYGMRAVKSVLTAAGNLKVKCPHEKEDVLMLRSICDVNLPKFLSHDIPLFDSIISDLFPEVVLPTSDHGSLDVSIREITEKMNLQPVPCFIKKIIQIYEMMLVRHGFMLIGSPLGGKTSALKVLAGVLKDLETKGLMDEHGVEYVFINPKAITMGQLYGSFDPVSHEWSDGVLANVFRNHATSMTMGRKWCIFDGPVDAVWVENMNTVLDDNKKLCLMSGEIIQMSLQQNVIFEVLDLEQASPATVSRCGMIYMEANDLGWKPLLQSWLETKLPPILSAEEHQVVQILCRWLLSATLDFVEKRCTFVIQTSPLHLTMSMLKLYECLLSNTSSAETGTDNEDEAIDVSEETNAQTYLVVRKRMKEEVINGIIAYGIFSVIWSVGGVLTPESKQSFSEFIKKLFDKDSTHPKPKDLQIPKSLQLPKEESIYDIVYLKKTFSSWCQWRDLVVPNAMEDIAKLDEKNTQLMLHDIIVSTPGTAMQMYFLETFLLQDKSILFVGPTSTGKTAITNSFLRHLPQEKYVTCQINFSVQTSANQTQDIILSKLERRKKRVYGAPLGKRAFVFVDDLNMPAKEKYGAQPPIELLRQWIDHGYWFDRNYASMINITDTSMVLAMAPPAGGRNAITPRLLRHFNVLSIDAFDNETIKSIFQPVTEWHFSRGFDTSLKRYSRILVWATLDVYRQVSASFLPMPSKDHYIFSLRDISRVIQGIILLKPQQVPLGCDGDQKLMRLWIHEVHRVFCDRLVSRQDRKTFFHIVKNTVQSQFKEKMTHLFNHMVVGREIQDDDMESLIFGDYFIATNSKKSEKIYNEIKDMDGLKHAMQYCLQQYNTNSKTPMDLVMFQFAIEHISRISRILRLPCGHALLVGIEGTGRQSATKLATFMADYELYQVSIQKSYTVSEWREDVKTVLRAAGQNGTPTVFLFADHQIKDESFLEDINMILNTGDVPTLFSNEEKLEVIEKMCQLLPANELRTEDTQTDLYSKFKNRVRRNLHIVLAFSPTGGAFRHHLRHFPSLVSCCTIDWFQAWPEDALEKVANHFLDDVEMSQEIRNEAVFMCQHFHQSVVALSERFFESLQRHIYVTSTSYLELIKTFKNLLERKRLELLTSKNRYLVGLEKLDFASSQIAIMQQELTELKPMLMERSRETEELVNIIADETLDVEAVKSLVEADEVAANKAAQEAKAIKEECEQKLSIAMPALNSSIAALDTLKASDITLLKTMQNPPSGVRLTLAAICILKGIKPEKKVDPSGKTIDDFWPASKKMLGDLKFLDSLKEFDKDNIPPKVIAQIRRNFISNPEFQPAVIKNVSSACEGLSSWVRAIEVYDKVAKIVAPKRQRLDVAEADLRIHMEKLKIKTAELKDISTKLEALQEQLSQKLVEKKILEENIQLTMLKLDRAEKLINGLGGEKDRWTNVALQLEDTYQNIVGDLLLSAGVVAYLGPFTPEFRQEILKEWFNKCKDKHIPVSDGFALASTLGDPVKVMEWQFYGLPKDNFSVENAIIVTSSQRWPLMVDPQGQANKWIKNMEKANKIQICKVADPDYIRTVGNSIQFGTPVLIENIAEELDPILEPVLLRQTFKQSGMEYIRLGEAVIHYSRDFKLYMTTRLRNPHYLPEVSVKVTLINFMITPIGLEDQLLTILAAEEKPDLEDKKNQLYLEGAKTRKQLKEIEDQILEVLSLSKGNILEDERAIDILSSSKTLSQEIQEKQEITMKTEKQIDETRDGYRPVANHSSVIFFVISNLAHLDSMYQYSLAWFINLYINAIKRSAPSQNLQERITNLNDYFTNSIYEHVSRSLFEDHKLLFSFLLCVGFQKNKGLVNNDEWHFLLTGGIALEIPRPNPAPAWLKDQSWGEILRLSTLPVFTGFDNHFCSNVCTLFNIFGMYNDGININYTNY</sequence>
<evidence type="ECO:0000256" key="16">
    <source>
        <dbReference type="SAM" id="Coils"/>
    </source>
</evidence>
<keyword evidence="9" id="KW-0282">Flagellum</keyword>
<evidence type="ECO:0000256" key="7">
    <source>
        <dbReference type="ARBA" id="ARBA00022741"/>
    </source>
</evidence>
<comment type="subcellular location">
    <subcellularLocation>
        <location evidence="1">Cell projection</location>
        <location evidence="1">Cilium</location>
        <location evidence="1">Flagellum</location>
    </subcellularLocation>
    <subcellularLocation>
        <location evidence="2">Cytoplasm</location>
        <location evidence="2">Cytoskeleton</location>
        <location evidence="2">Cilium axoneme</location>
    </subcellularLocation>
</comment>
<dbReference type="GO" id="GO:0007018">
    <property type="term" value="P:microtubule-based movement"/>
    <property type="evidence" value="ECO:0007669"/>
    <property type="project" value="InterPro"/>
</dbReference>
<evidence type="ECO:0000256" key="13">
    <source>
        <dbReference type="ARBA" id="ARBA00023175"/>
    </source>
</evidence>
<dbReference type="InterPro" id="IPR042222">
    <property type="entry name" value="Dynein_2_N"/>
</dbReference>
<protein>
    <recommendedName>
        <fullName evidence="18">AAA+ ATPase domain-containing protein</fullName>
    </recommendedName>
</protein>
<keyword evidence="15" id="KW-0966">Cell projection</keyword>
<evidence type="ECO:0000256" key="4">
    <source>
        <dbReference type="ARBA" id="ARBA00022490"/>
    </source>
</evidence>
<dbReference type="Pfam" id="PF12777">
    <property type="entry name" value="MT"/>
    <property type="match status" value="1"/>
</dbReference>
<feature type="domain" description="AAA+ ATPase" evidence="18">
    <location>
        <begin position="2106"/>
        <end position="2253"/>
    </location>
</feature>
<accession>A0A8C5N4J8</accession>
<dbReference type="GO" id="GO:0005858">
    <property type="term" value="C:axonemal dynein complex"/>
    <property type="evidence" value="ECO:0007669"/>
    <property type="project" value="UniProtKB-ARBA"/>
</dbReference>
<dbReference type="GO" id="GO:0005524">
    <property type="term" value="F:ATP binding"/>
    <property type="evidence" value="ECO:0007669"/>
    <property type="project" value="UniProtKB-KW"/>
</dbReference>
<keyword evidence="6" id="KW-0677">Repeat</keyword>
<evidence type="ECO:0000256" key="5">
    <source>
        <dbReference type="ARBA" id="ARBA00022701"/>
    </source>
</evidence>
<dbReference type="Pfam" id="PF08393">
    <property type="entry name" value="DHC_N2"/>
    <property type="match status" value="1"/>
</dbReference>
<feature type="domain" description="AAA+ ATPase" evidence="18">
    <location>
        <begin position="1437"/>
        <end position="1576"/>
    </location>
</feature>
<keyword evidence="20" id="KW-1185">Reference proteome</keyword>
<keyword evidence="11 16" id="KW-0175">Coiled coil</keyword>
<dbReference type="Gene3D" id="3.40.50.300">
    <property type="entry name" value="P-loop containing nucleotide triphosphate hydrolases"/>
    <property type="match status" value="4"/>
</dbReference>
<evidence type="ECO:0000256" key="3">
    <source>
        <dbReference type="ARBA" id="ARBA00008887"/>
    </source>
</evidence>
<keyword evidence="10" id="KW-0243">Dynein</keyword>
<dbReference type="FunFam" id="3.40.50.300:FF:001328">
    <property type="entry name" value="Dynein heavy chain 6, axonemal"/>
    <property type="match status" value="1"/>
</dbReference>
<evidence type="ECO:0000256" key="9">
    <source>
        <dbReference type="ARBA" id="ARBA00022846"/>
    </source>
</evidence>
<dbReference type="FunFam" id="3.40.50.300:FF:000044">
    <property type="entry name" value="Dynein heavy chain 5, axonemal"/>
    <property type="match status" value="1"/>
</dbReference>
<evidence type="ECO:0000313" key="20">
    <source>
        <dbReference type="Proteomes" id="UP000694569"/>
    </source>
</evidence>
<dbReference type="Gene3D" id="1.10.287.2620">
    <property type="match status" value="1"/>
</dbReference>
<dbReference type="Pfam" id="PF12774">
    <property type="entry name" value="AAA_6"/>
    <property type="match status" value="1"/>
</dbReference>
<dbReference type="GO" id="GO:0045505">
    <property type="term" value="F:dynein intermediate chain binding"/>
    <property type="evidence" value="ECO:0007669"/>
    <property type="project" value="InterPro"/>
</dbReference>
<keyword evidence="4" id="KW-0963">Cytoplasm</keyword>
<dbReference type="Proteomes" id="UP000694569">
    <property type="component" value="Unplaced"/>
</dbReference>
<dbReference type="InterPro" id="IPR035699">
    <property type="entry name" value="AAA_6"/>
</dbReference>
<keyword evidence="13" id="KW-0505">Motor protein</keyword>
<dbReference type="OrthoDB" id="5593012at2759"/>
<evidence type="ECO:0000259" key="18">
    <source>
        <dbReference type="SMART" id="SM00382"/>
    </source>
</evidence>
<feature type="coiled-coil region" evidence="16">
    <location>
        <begin position="2967"/>
        <end position="3015"/>
    </location>
</feature>
<organism evidence="19 20">
    <name type="scientific">Leptobrachium leishanense</name>
    <name type="common">Leishan spiny toad</name>
    <dbReference type="NCBI Taxonomy" id="445787"/>
    <lineage>
        <taxon>Eukaryota</taxon>
        <taxon>Metazoa</taxon>
        <taxon>Chordata</taxon>
        <taxon>Craniata</taxon>
        <taxon>Vertebrata</taxon>
        <taxon>Euteleostomi</taxon>
        <taxon>Amphibia</taxon>
        <taxon>Batrachia</taxon>
        <taxon>Anura</taxon>
        <taxon>Pelobatoidea</taxon>
        <taxon>Megophryidae</taxon>
        <taxon>Leptobrachium</taxon>
    </lineage>
</organism>
<comment type="similarity">
    <text evidence="3">Belongs to the dynein heavy chain family.</text>
</comment>
<dbReference type="InterPro" id="IPR013602">
    <property type="entry name" value="Dynein_heavy_linker"/>
</dbReference>
<reference evidence="19" key="2">
    <citation type="submission" date="2025-09" db="UniProtKB">
        <authorList>
            <consortium name="Ensembl"/>
        </authorList>
    </citation>
    <scope>IDENTIFICATION</scope>
</reference>
<dbReference type="InterPro" id="IPR041466">
    <property type="entry name" value="Dynein_AAA5_ext"/>
</dbReference>
<dbReference type="PANTHER" id="PTHR22878:SF72">
    <property type="entry name" value="DYNEIN HEAVY CHAIN 3, AXONEMAL"/>
    <property type="match status" value="1"/>
</dbReference>
<keyword evidence="7" id="KW-0547">Nucleotide-binding</keyword>
<reference evidence="19" key="1">
    <citation type="submission" date="2025-08" db="UniProtKB">
        <authorList>
            <consortium name="Ensembl"/>
        </authorList>
    </citation>
    <scope>IDENTIFICATION</scope>
</reference>
<dbReference type="GeneTree" id="ENSGT00940000154959"/>
<dbReference type="SUPFAM" id="SSF52540">
    <property type="entry name" value="P-loop containing nucleoside triphosphate hydrolases"/>
    <property type="match status" value="4"/>
</dbReference>
<keyword evidence="5" id="KW-0493">Microtubule</keyword>
<dbReference type="PANTHER" id="PTHR22878">
    <property type="entry name" value="DYNEIN HEAVY CHAIN 6, AXONEMAL-LIKE-RELATED"/>
    <property type="match status" value="1"/>
</dbReference>
<evidence type="ECO:0000313" key="19">
    <source>
        <dbReference type="Ensembl" id="ENSLLEP00000022423.1"/>
    </source>
</evidence>
<evidence type="ECO:0000256" key="12">
    <source>
        <dbReference type="ARBA" id="ARBA00023069"/>
    </source>
</evidence>
<evidence type="ECO:0000256" key="10">
    <source>
        <dbReference type="ARBA" id="ARBA00023017"/>
    </source>
</evidence>
<dbReference type="FunFam" id="3.40.50.300:FF:002141">
    <property type="entry name" value="Dynein heavy chain"/>
    <property type="match status" value="1"/>
</dbReference>
<dbReference type="InterPro" id="IPR054354">
    <property type="entry name" value="DYNC2H1-like_lid"/>
</dbReference>
<dbReference type="InterPro" id="IPR024317">
    <property type="entry name" value="Dynein_heavy_chain_D4_dom"/>
</dbReference>
<dbReference type="FunFam" id="1.10.8.710:FF:000004">
    <property type="entry name" value="Dynein axonemal heavy chain 6"/>
    <property type="match status" value="1"/>
</dbReference>
<keyword evidence="14" id="KW-0206">Cytoskeleton</keyword>
<dbReference type="Gene3D" id="1.10.8.1220">
    <property type="match status" value="1"/>
</dbReference>
<dbReference type="Pfam" id="PF17852">
    <property type="entry name" value="Dynein_AAA_lid"/>
    <property type="match status" value="1"/>
</dbReference>
<dbReference type="InterPro" id="IPR027417">
    <property type="entry name" value="P-loop_NTPase"/>
</dbReference>
<dbReference type="InterPro" id="IPR026983">
    <property type="entry name" value="DHC"/>
</dbReference>
<dbReference type="Pfam" id="PF12781">
    <property type="entry name" value="AAA_9"/>
    <property type="match status" value="1"/>
</dbReference>
<evidence type="ECO:0000256" key="1">
    <source>
        <dbReference type="ARBA" id="ARBA00004230"/>
    </source>
</evidence>
<evidence type="ECO:0000256" key="14">
    <source>
        <dbReference type="ARBA" id="ARBA00023212"/>
    </source>
</evidence>
<dbReference type="FunFam" id="3.20.180.20:FF:000003">
    <property type="entry name" value="Dynein heavy chain 12, axonemal"/>
    <property type="match status" value="1"/>
</dbReference>
<dbReference type="FunFam" id="3.40.50.300:FF:000223">
    <property type="entry name" value="Dynein heavy chain 3, axonemal"/>
    <property type="match status" value="1"/>
</dbReference>
<dbReference type="Pfam" id="PF22597">
    <property type="entry name" value="DYN_lid"/>
    <property type="match status" value="1"/>
</dbReference>
<proteinExistence type="inferred from homology"/>
<dbReference type="FunFam" id="1.10.287.2620:FF:000002">
    <property type="entry name" value="Dynein heavy chain 2, axonemal"/>
    <property type="match status" value="1"/>
</dbReference>
<dbReference type="InterPro" id="IPR035706">
    <property type="entry name" value="AAA_9"/>
</dbReference>
<keyword evidence="8" id="KW-0067">ATP-binding</keyword>
<feature type="region of interest" description="Disordered" evidence="17">
    <location>
        <begin position="99"/>
        <end position="123"/>
    </location>
</feature>
<evidence type="ECO:0000256" key="15">
    <source>
        <dbReference type="ARBA" id="ARBA00023273"/>
    </source>
</evidence>
<dbReference type="InterPro" id="IPR024743">
    <property type="entry name" value="Dynein_HC_stalk"/>
</dbReference>
<dbReference type="Gene3D" id="1.20.920.20">
    <property type="match status" value="1"/>
</dbReference>
<feature type="compositionally biased region" description="Basic and acidic residues" evidence="17">
    <location>
        <begin position="197"/>
        <end position="208"/>
    </location>
</feature>
<evidence type="ECO:0000256" key="17">
    <source>
        <dbReference type="SAM" id="MobiDB-lite"/>
    </source>
</evidence>
<evidence type="ECO:0000256" key="11">
    <source>
        <dbReference type="ARBA" id="ARBA00023054"/>
    </source>
</evidence>
<dbReference type="Pfam" id="PF12780">
    <property type="entry name" value="AAA_8"/>
    <property type="match status" value="1"/>
</dbReference>
<dbReference type="GO" id="GO:0005874">
    <property type="term" value="C:microtubule"/>
    <property type="evidence" value="ECO:0007669"/>
    <property type="project" value="UniProtKB-KW"/>
</dbReference>
<dbReference type="InterPro" id="IPR003593">
    <property type="entry name" value="AAA+_ATPase"/>
</dbReference>
<evidence type="ECO:0000256" key="2">
    <source>
        <dbReference type="ARBA" id="ARBA00004430"/>
    </source>
</evidence>
<dbReference type="InterPro" id="IPR042228">
    <property type="entry name" value="Dynein_linker_3"/>
</dbReference>
<dbReference type="FunFam" id="1.20.920.20:FF:000006">
    <property type="entry name" value="Dynein, axonemal, heavy chain 6"/>
    <property type="match status" value="1"/>
</dbReference>
<dbReference type="InterPro" id="IPR043157">
    <property type="entry name" value="Dynein_AAA1S"/>
</dbReference>
<evidence type="ECO:0000256" key="6">
    <source>
        <dbReference type="ARBA" id="ARBA00022737"/>
    </source>
</evidence>
<dbReference type="Pfam" id="PF12775">
    <property type="entry name" value="AAA_7"/>
    <property type="match status" value="1"/>
</dbReference>
<dbReference type="FunFam" id="1.20.140.100:FF:000004">
    <property type="entry name" value="Dynein axonemal heavy chain 6"/>
    <property type="match status" value="1"/>
</dbReference>